<reference evidence="6 7" key="1">
    <citation type="submission" date="2020-04" db="EMBL/GenBank/DDBJ databases">
        <title>Whole-genome sequencing of Vibrio spp. from China reveals different genetic environments of blaCTX-M-14 among diverse lineages.</title>
        <authorList>
            <person name="Zheng Z."/>
            <person name="Ye L."/>
            <person name="Chen S."/>
        </authorList>
    </citation>
    <scope>NUCLEOTIDE SEQUENCE [LARGE SCALE GENOMIC DNA]</scope>
    <source>
        <strain evidence="6 7">Vb1636</strain>
    </source>
</reference>
<dbReference type="PANTHER" id="PTHR43851:SF3">
    <property type="entry name" value="COENZYME Q8"/>
    <property type="match status" value="1"/>
</dbReference>
<evidence type="ECO:0000313" key="7">
    <source>
        <dbReference type="Proteomes" id="UP000565155"/>
    </source>
</evidence>
<dbReference type="SUPFAM" id="SSF56112">
    <property type="entry name" value="Protein kinase-like (PK-like)"/>
    <property type="match status" value="1"/>
</dbReference>
<keyword evidence="3" id="KW-0547">Nucleotide-binding</keyword>
<dbReference type="GO" id="GO:0006744">
    <property type="term" value="P:ubiquinone biosynthetic process"/>
    <property type="evidence" value="ECO:0007669"/>
    <property type="project" value="TreeGrafter"/>
</dbReference>
<evidence type="ECO:0000256" key="2">
    <source>
        <dbReference type="ARBA" id="ARBA00022679"/>
    </source>
</evidence>
<dbReference type="RefSeq" id="WP_005373639.1">
    <property type="nucleotide sequence ID" value="NZ_BTGI01000001.1"/>
</dbReference>
<dbReference type="InterPro" id="IPR011009">
    <property type="entry name" value="Kinase-like_dom_sf"/>
</dbReference>
<dbReference type="InterPro" id="IPR034646">
    <property type="entry name" value="ADCK3_dom"/>
</dbReference>
<comment type="similarity">
    <text evidence="1">Belongs to the protein kinase superfamily. ADCK protein kinase family.</text>
</comment>
<dbReference type="EMBL" id="JABCMA010000024">
    <property type="protein sequence ID" value="NMR75514.1"/>
    <property type="molecule type" value="Genomic_DNA"/>
</dbReference>
<dbReference type="GO" id="GO:0005524">
    <property type="term" value="F:ATP binding"/>
    <property type="evidence" value="ECO:0007669"/>
    <property type="project" value="UniProtKB-KW"/>
</dbReference>
<sequence>MSAKERSLPTHRISRFSKFASLATRVAGNVITEGTKQIAKGNKPKAKDLLLTPQNIARLTDQLAHLRGAAMKLGQMLSMDAGDVLEPELADILSRLRSNADPMPAKQLNAVMESSLGTNWKAEFLSFNFKPIASASIGQVHQAYSDAGDNLAVKVQYPGIRKSIDSDVDNVGTLLKVVGLIPESVDYKGLLEEAKKQLHDEADYAREAQFAIRYHDALKEHPHFVVPKIHTESCSDSVLAMEFIDGSPIEQIEHYDQSTRDFVMHSLLELLFRELFEFKMVQTDPNFANYLYIENTRQIGLLDFGATREYSERFSTGYRQAFASVVNNDEQGLNDALEQIGFFSQTILPDQRQAILDLVKMACEPMLVDEPYDFKASGLAQKLREAGTILSMEQEYWHTPPADALFLHRKIGGMYLLAARIGAKVNIRQLVQPYLTINSK</sequence>
<dbReference type="GeneID" id="75165883"/>
<protein>
    <submittedName>
        <fullName evidence="6">AarF/ABC1/UbiB kinase family protein</fullName>
    </submittedName>
</protein>
<evidence type="ECO:0000256" key="4">
    <source>
        <dbReference type="ARBA" id="ARBA00022840"/>
    </source>
</evidence>
<dbReference type="InterPro" id="IPR004147">
    <property type="entry name" value="ABC1_dom"/>
</dbReference>
<dbReference type="Pfam" id="PF03109">
    <property type="entry name" value="ABC1"/>
    <property type="match status" value="1"/>
</dbReference>
<organism evidence="6 7">
    <name type="scientific">Vibrio alginolyticus</name>
    <dbReference type="NCBI Taxonomy" id="663"/>
    <lineage>
        <taxon>Bacteria</taxon>
        <taxon>Pseudomonadati</taxon>
        <taxon>Pseudomonadota</taxon>
        <taxon>Gammaproteobacteria</taxon>
        <taxon>Vibrionales</taxon>
        <taxon>Vibrionaceae</taxon>
        <taxon>Vibrio</taxon>
    </lineage>
</organism>
<dbReference type="CDD" id="cd13970">
    <property type="entry name" value="ABC1_ADCK3"/>
    <property type="match status" value="1"/>
</dbReference>
<dbReference type="PANTHER" id="PTHR43851">
    <property type="match status" value="1"/>
</dbReference>
<comment type="caution">
    <text evidence="6">The sequence shown here is derived from an EMBL/GenBank/DDBJ whole genome shotgun (WGS) entry which is preliminary data.</text>
</comment>
<dbReference type="AlphaFoldDB" id="A0A7Y0MY72"/>
<evidence type="ECO:0000259" key="5">
    <source>
        <dbReference type="Pfam" id="PF03109"/>
    </source>
</evidence>
<proteinExistence type="inferred from homology"/>
<gene>
    <name evidence="6" type="ORF">HKB35_18020</name>
</gene>
<keyword evidence="2" id="KW-0808">Transferase</keyword>
<dbReference type="GO" id="GO:0016301">
    <property type="term" value="F:kinase activity"/>
    <property type="evidence" value="ECO:0007669"/>
    <property type="project" value="UniProtKB-KW"/>
</dbReference>
<dbReference type="InterPro" id="IPR051409">
    <property type="entry name" value="Atypical_kinase_ADCK"/>
</dbReference>
<feature type="domain" description="ABC1 atypical kinase-like" evidence="5">
    <location>
        <begin position="95"/>
        <end position="334"/>
    </location>
</feature>
<evidence type="ECO:0000313" key="6">
    <source>
        <dbReference type="EMBL" id="NMR75514.1"/>
    </source>
</evidence>
<name>A0A7Y0MY72_VIBAL</name>
<accession>A0A7Y0MY72</accession>
<evidence type="ECO:0000256" key="1">
    <source>
        <dbReference type="ARBA" id="ARBA00009670"/>
    </source>
</evidence>
<keyword evidence="4" id="KW-0067">ATP-binding</keyword>
<evidence type="ECO:0000256" key="3">
    <source>
        <dbReference type="ARBA" id="ARBA00022741"/>
    </source>
</evidence>
<keyword evidence="6" id="KW-0418">Kinase</keyword>
<dbReference type="Proteomes" id="UP000565155">
    <property type="component" value="Unassembled WGS sequence"/>
</dbReference>